<evidence type="ECO:0008006" key="3">
    <source>
        <dbReference type="Google" id="ProtNLM"/>
    </source>
</evidence>
<proteinExistence type="predicted"/>
<comment type="caution">
    <text evidence="1">The sequence shown here is derived from an EMBL/GenBank/DDBJ whole genome shotgun (WGS) entry which is preliminary data.</text>
</comment>
<evidence type="ECO:0000313" key="1">
    <source>
        <dbReference type="EMBL" id="GKV45968.1"/>
    </source>
</evidence>
<evidence type="ECO:0000313" key="2">
    <source>
        <dbReference type="Proteomes" id="UP001054252"/>
    </source>
</evidence>
<dbReference type="AlphaFoldDB" id="A0AAV5M812"/>
<gene>
    <name evidence="1" type="ORF">SLEP1_g52992</name>
</gene>
<dbReference type="Proteomes" id="UP001054252">
    <property type="component" value="Unassembled WGS sequence"/>
</dbReference>
<protein>
    <recommendedName>
        <fullName evidence="3">PGG domain-containing protein</fullName>
    </recommendedName>
</protein>
<keyword evidence="2" id="KW-1185">Reference proteome</keyword>
<reference evidence="1 2" key="1">
    <citation type="journal article" date="2021" name="Commun. Biol.">
        <title>The genome of Shorea leprosula (Dipterocarpaceae) highlights the ecological relevance of drought in aseasonal tropical rainforests.</title>
        <authorList>
            <person name="Ng K.K.S."/>
            <person name="Kobayashi M.J."/>
            <person name="Fawcett J.A."/>
            <person name="Hatakeyama M."/>
            <person name="Paape T."/>
            <person name="Ng C.H."/>
            <person name="Ang C.C."/>
            <person name="Tnah L.H."/>
            <person name="Lee C.T."/>
            <person name="Nishiyama T."/>
            <person name="Sese J."/>
            <person name="O'Brien M.J."/>
            <person name="Copetti D."/>
            <person name="Mohd Noor M.I."/>
            <person name="Ong R.C."/>
            <person name="Putra M."/>
            <person name="Sireger I.Z."/>
            <person name="Indrioko S."/>
            <person name="Kosugi Y."/>
            <person name="Izuno A."/>
            <person name="Isagi Y."/>
            <person name="Lee S.L."/>
            <person name="Shimizu K.K."/>
        </authorList>
    </citation>
    <scope>NUCLEOTIDE SEQUENCE [LARGE SCALE GENOMIC DNA]</scope>
    <source>
        <strain evidence="1">214</strain>
    </source>
</reference>
<name>A0AAV5M812_9ROSI</name>
<dbReference type="EMBL" id="BPVZ01000200">
    <property type="protein sequence ID" value="GKV45968.1"/>
    <property type="molecule type" value="Genomic_DNA"/>
</dbReference>
<sequence length="117" mass="13364">MYIQDKDLLPVMATMIAAATFQAGLNPPSTIWENGVHLDNKCIITTLNYRHTGGSFWVKIVPSFKILWFHAVQYACLCCLHRPHPISPGYKDGTTSDKDFPFLLAFYLTYLSRHHFS</sequence>
<organism evidence="1 2">
    <name type="scientific">Rubroshorea leprosula</name>
    <dbReference type="NCBI Taxonomy" id="152421"/>
    <lineage>
        <taxon>Eukaryota</taxon>
        <taxon>Viridiplantae</taxon>
        <taxon>Streptophyta</taxon>
        <taxon>Embryophyta</taxon>
        <taxon>Tracheophyta</taxon>
        <taxon>Spermatophyta</taxon>
        <taxon>Magnoliopsida</taxon>
        <taxon>eudicotyledons</taxon>
        <taxon>Gunneridae</taxon>
        <taxon>Pentapetalae</taxon>
        <taxon>rosids</taxon>
        <taxon>malvids</taxon>
        <taxon>Malvales</taxon>
        <taxon>Dipterocarpaceae</taxon>
        <taxon>Rubroshorea</taxon>
    </lineage>
</organism>
<accession>A0AAV5M812</accession>